<evidence type="ECO:0000259" key="1">
    <source>
        <dbReference type="Pfam" id="PF11716"/>
    </source>
</evidence>
<dbReference type="InterPro" id="IPR017517">
    <property type="entry name" value="Maleyloyr_isom"/>
</dbReference>
<reference evidence="2 3" key="1">
    <citation type="submission" date="2016-07" db="EMBL/GenBank/DDBJ databases">
        <title>Draft genome sequence of Prauserella muralis DSM 45305, isolated from a mould-covered wall in an indoor environment.</title>
        <authorList>
            <person name="Ruckert C."/>
            <person name="Albersmeier A."/>
            <person name="Jiang C.-L."/>
            <person name="Jiang Y."/>
            <person name="Kalinowski J."/>
            <person name="Schneider O."/>
            <person name="Winkler A."/>
            <person name="Zotchev S.B."/>
        </authorList>
    </citation>
    <scope>NUCLEOTIDE SEQUENCE [LARGE SCALE GENOMIC DNA]</scope>
    <source>
        <strain evidence="2 3">DSM 45305</strain>
    </source>
</reference>
<dbReference type="Pfam" id="PF11716">
    <property type="entry name" value="MDMPI_N"/>
    <property type="match status" value="1"/>
</dbReference>
<keyword evidence="3" id="KW-1185">Reference proteome</keyword>
<dbReference type="Proteomes" id="UP000249915">
    <property type="component" value="Unassembled WGS sequence"/>
</dbReference>
<dbReference type="InterPro" id="IPR024344">
    <property type="entry name" value="MDMPI_metal-binding"/>
</dbReference>
<dbReference type="OrthoDB" id="5185819at2"/>
<evidence type="ECO:0000313" key="3">
    <source>
        <dbReference type="Proteomes" id="UP000249915"/>
    </source>
</evidence>
<dbReference type="Gene3D" id="1.20.120.450">
    <property type="entry name" value="dinb family like domain"/>
    <property type="match status" value="1"/>
</dbReference>
<name>A0A2V4AQU0_9PSEU</name>
<sequence>MNTDVAETMEQYRRALDGFDAVLAAVPAQAWDAPSMCSEWTVRDVAGHVVWAQRQLRAWAAGEQDPPRTGAPGSPHPGELTGDDPVATWRAARAESVPALTGEALGRTTSITGIGDVPLIAVLPLVITDTVAHTWDIGHALGLDVTIESRLVDVAFDWARDYVVRRPGFFGPELTPPGDADAQTRLLAYLGRPAWESVPA</sequence>
<dbReference type="RefSeq" id="WP_112283335.1">
    <property type="nucleotide sequence ID" value="NZ_MASW01000005.1"/>
</dbReference>
<dbReference type="SUPFAM" id="SSF109854">
    <property type="entry name" value="DinB/YfiT-like putative metalloenzymes"/>
    <property type="match status" value="1"/>
</dbReference>
<evidence type="ECO:0000313" key="2">
    <source>
        <dbReference type="EMBL" id="PXY22982.1"/>
    </source>
</evidence>
<feature type="domain" description="Mycothiol-dependent maleylpyruvate isomerase metal-binding" evidence="1">
    <location>
        <begin position="13"/>
        <end position="137"/>
    </location>
</feature>
<dbReference type="InterPro" id="IPR034660">
    <property type="entry name" value="DinB/YfiT-like"/>
</dbReference>
<gene>
    <name evidence="2" type="ORF">BAY60_23290</name>
</gene>
<proteinExistence type="predicted"/>
<dbReference type="NCBIfam" id="TIGR03086">
    <property type="entry name" value="TIGR03086 family metal-binding protein"/>
    <property type="match status" value="1"/>
</dbReference>
<dbReference type="NCBIfam" id="TIGR03083">
    <property type="entry name" value="maleylpyruvate isomerase family mycothiol-dependent enzyme"/>
    <property type="match status" value="1"/>
</dbReference>
<dbReference type="EMBL" id="MASW01000005">
    <property type="protein sequence ID" value="PXY22982.1"/>
    <property type="molecule type" value="Genomic_DNA"/>
</dbReference>
<dbReference type="GO" id="GO:0046872">
    <property type="term" value="F:metal ion binding"/>
    <property type="evidence" value="ECO:0007669"/>
    <property type="project" value="InterPro"/>
</dbReference>
<comment type="caution">
    <text evidence="2">The sequence shown here is derived from an EMBL/GenBank/DDBJ whole genome shotgun (WGS) entry which is preliminary data.</text>
</comment>
<protein>
    <submittedName>
        <fullName evidence="2">TIGR03086 family protein</fullName>
    </submittedName>
</protein>
<dbReference type="InterPro" id="IPR017520">
    <property type="entry name" value="CHP03086"/>
</dbReference>
<organism evidence="2 3">
    <name type="scientific">Prauserella muralis</name>
    <dbReference type="NCBI Taxonomy" id="588067"/>
    <lineage>
        <taxon>Bacteria</taxon>
        <taxon>Bacillati</taxon>
        <taxon>Actinomycetota</taxon>
        <taxon>Actinomycetes</taxon>
        <taxon>Pseudonocardiales</taxon>
        <taxon>Pseudonocardiaceae</taxon>
        <taxon>Prauserella</taxon>
    </lineage>
</organism>
<dbReference type="AlphaFoldDB" id="A0A2V4AQU0"/>
<accession>A0A2V4AQU0</accession>